<dbReference type="SMART" id="SM00882">
    <property type="entry name" value="CoA_trans"/>
    <property type="match status" value="1"/>
</dbReference>
<accession>L8GAZ9</accession>
<evidence type="ECO:0000313" key="3">
    <source>
        <dbReference type="Proteomes" id="UP000011064"/>
    </source>
</evidence>
<dbReference type="SUPFAM" id="SSF100950">
    <property type="entry name" value="NagB/RpiA/CoA transferase-like"/>
    <property type="match status" value="1"/>
</dbReference>
<dbReference type="Gene3D" id="3.40.1080.10">
    <property type="entry name" value="Glutaconate Coenzyme A-transferase"/>
    <property type="match status" value="1"/>
</dbReference>
<dbReference type="InterPro" id="IPR037171">
    <property type="entry name" value="NagB/RpiA_transferase-like"/>
</dbReference>
<keyword evidence="3" id="KW-1185">Reference proteome</keyword>
<reference evidence="3" key="1">
    <citation type="submission" date="2010-09" db="EMBL/GenBank/DDBJ databases">
        <title>The genome sequence of Geomyces destructans 20631-21.</title>
        <authorList>
            <consortium name="The Broad Institute Genome Sequencing Platform"/>
            <person name="Cuomo C.A."/>
            <person name="Blehert D.S."/>
            <person name="Lorch J.M."/>
            <person name="Young S.K."/>
            <person name="Zeng Q."/>
            <person name="Gargeya S."/>
            <person name="Fitzgerald M."/>
            <person name="Haas B."/>
            <person name="Abouelleil A."/>
            <person name="Alvarado L."/>
            <person name="Arachchi H.M."/>
            <person name="Berlin A."/>
            <person name="Brown A."/>
            <person name="Chapman S.B."/>
            <person name="Chen Z."/>
            <person name="Dunbar C."/>
            <person name="Freedman E."/>
            <person name="Gearin G."/>
            <person name="Gellesch M."/>
            <person name="Goldberg J."/>
            <person name="Griggs A."/>
            <person name="Gujja S."/>
            <person name="Heiman D."/>
            <person name="Howarth C."/>
            <person name="Larson L."/>
            <person name="Lui A."/>
            <person name="MacDonald P.J.P."/>
            <person name="Montmayeur A."/>
            <person name="Murphy C."/>
            <person name="Neiman D."/>
            <person name="Pearson M."/>
            <person name="Priest M."/>
            <person name="Roberts A."/>
            <person name="Saif S."/>
            <person name="Shea T."/>
            <person name="Shenoy N."/>
            <person name="Sisk P."/>
            <person name="Stolte C."/>
            <person name="Sykes S."/>
            <person name="Wortman J."/>
            <person name="Nusbaum C."/>
            <person name="Birren B."/>
        </authorList>
    </citation>
    <scope>NUCLEOTIDE SEQUENCE [LARGE SCALE GENOMIC DNA]</scope>
    <source>
        <strain evidence="3">ATCC MYA-4855 / 20631-21</strain>
    </source>
</reference>
<dbReference type="VEuPathDB" id="FungiDB:GMDG_04455"/>
<dbReference type="Proteomes" id="UP000011064">
    <property type="component" value="Unassembled WGS sequence"/>
</dbReference>
<dbReference type="PANTHER" id="PTHR13707:SF60">
    <property type="entry name" value="ACETATE COA-TRANSFERASE SUBUNIT ALPHA"/>
    <property type="match status" value="1"/>
</dbReference>
<keyword evidence="1" id="KW-0808">Transferase</keyword>
<dbReference type="GO" id="GO:0008410">
    <property type="term" value="F:CoA-transferase activity"/>
    <property type="evidence" value="ECO:0007669"/>
    <property type="project" value="InterPro"/>
</dbReference>
<proteinExistence type="predicted"/>
<organism evidence="2 3">
    <name type="scientific">Pseudogymnoascus destructans (strain ATCC MYA-4855 / 20631-21)</name>
    <name type="common">Bat white-nose syndrome fungus</name>
    <name type="synonym">Geomyces destructans</name>
    <dbReference type="NCBI Taxonomy" id="658429"/>
    <lineage>
        <taxon>Eukaryota</taxon>
        <taxon>Fungi</taxon>
        <taxon>Dikarya</taxon>
        <taxon>Ascomycota</taxon>
        <taxon>Pezizomycotina</taxon>
        <taxon>Leotiomycetes</taxon>
        <taxon>Thelebolales</taxon>
        <taxon>Thelebolaceae</taxon>
        <taxon>Pseudogymnoascus</taxon>
    </lineage>
</organism>
<dbReference type="HOGENOM" id="CLU_1042531_0_0_1"/>
<dbReference type="STRING" id="658429.L8GAZ9"/>
<name>L8GAZ9_PSED2</name>
<dbReference type="PANTHER" id="PTHR13707">
    <property type="entry name" value="KETOACID-COENZYME A TRANSFERASE"/>
    <property type="match status" value="1"/>
</dbReference>
<evidence type="ECO:0000313" key="2">
    <source>
        <dbReference type="EMBL" id="ELR10054.1"/>
    </source>
</evidence>
<dbReference type="Pfam" id="PF01144">
    <property type="entry name" value="CoA_trans"/>
    <property type="match status" value="1"/>
</dbReference>
<protein>
    <submittedName>
        <fullName evidence="2">Uncharacterized protein</fullName>
    </submittedName>
</protein>
<dbReference type="InParanoid" id="L8GAZ9"/>
<gene>
    <name evidence="2" type="ORF">GMDG_04455</name>
</gene>
<dbReference type="InterPro" id="IPR004165">
    <property type="entry name" value="CoA_trans_fam_I"/>
</dbReference>
<sequence>MTTCRVSAIRLSRSMINISKQRQQVDACRLASVRSNTSRTFSVKNSPTVAFQQDVKLASRIERAGSKLFKDADEAVADLKSGTTLLSSGFGLCGVAGRKYPTTEEIDPDIVNAGKETATLLPGASTFDSSESFRMIIHGRVNFRCSYPFALQVSANGDLTNYMIPGKAFKGMGGAMDLVSNPDKTRIVVTTTHVAKDGSPKTVQKYSLPLTGANCVSTIITDLCVFQVDRANGGLALTELAPGVGVEEIESKTGARFSIAGHLSAME</sequence>
<dbReference type="EMBL" id="GL573249">
    <property type="protein sequence ID" value="ELR10054.1"/>
    <property type="molecule type" value="Genomic_DNA"/>
</dbReference>
<dbReference type="AlphaFoldDB" id="L8GAZ9"/>
<evidence type="ECO:0000256" key="1">
    <source>
        <dbReference type="ARBA" id="ARBA00022679"/>
    </source>
</evidence>